<dbReference type="GO" id="GO:0015666">
    <property type="term" value="F:restriction endodeoxyribonuclease activity"/>
    <property type="evidence" value="ECO:0007669"/>
    <property type="project" value="TreeGrafter"/>
</dbReference>
<feature type="domain" description="Restriction endonuclease type IV Mrr" evidence="2">
    <location>
        <begin position="252"/>
        <end position="350"/>
    </location>
</feature>
<organism evidence="3 4">
    <name type="scientific">Octadecabacter antarcticus 307</name>
    <dbReference type="NCBI Taxonomy" id="391626"/>
    <lineage>
        <taxon>Bacteria</taxon>
        <taxon>Pseudomonadati</taxon>
        <taxon>Pseudomonadota</taxon>
        <taxon>Alphaproteobacteria</taxon>
        <taxon>Rhodobacterales</taxon>
        <taxon>Roseobacteraceae</taxon>
        <taxon>Octadecabacter</taxon>
    </lineage>
</organism>
<evidence type="ECO:0000256" key="1">
    <source>
        <dbReference type="SAM" id="Coils"/>
    </source>
</evidence>
<dbReference type="InterPro" id="IPR011856">
    <property type="entry name" value="tRNA_endonuc-like_dom_sf"/>
</dbReference>
<name>M9RCG0_9RHOB</name>
<accession>M9RCG0</accession>
<feature type="coiled-coil region" evidence="1">
    <location>
        <begin position="123"/>
        <end position="167"/>
    </location>
</feature>
<proteinExistence type="predicted"/>
<dbReference type="Pfam" id="PF04471">
    <property type="entry name" value="Mrr_cat"/>
    <property type="match status" value="1"/>
</dbReference>
<dbReference type="eggNOG" id="COG1787">
    <property type="taxonomic scope" value="Bacteria"/>
</dbReference>
<dbReference type="InterPro" id="IPR007560">
    <property type="entry name" value="Restrct_endonuc_IV_Mrr"/>
</dbReference>
<dbReference type="AlphaFoldDB" id="M9RCG0"/>
<dbReference type="InterPro" id="IPR011335">
    <property type="entry name" value="Restrct_endonuc-II-like"/>
</dbReference>
<keyword evidence="1" id="KW-0175">Coiled coil</keyword>
<dbReference type="KEGG" id="oat:OAN307_c18070"/>
<dbReference type="PANTHER" id="PTHR30015">
    <property type="entry name" value="MRR RESTRICTION SYSTEM PROTEIN"/>
    <property type="match status" value="1"/>
</dbReference>
<evidence type="ECO:0000313" key="3">
    <source>
        <dbReference type="EMBL" id="AGI67465.1"/>
    </source>
</evidence>
<evidence type="ECO:0000313" key="4">
    <source>
        <dbReference type="Proteomes" id="UP000005307"/>
    </source>
</evidence>
<dbReference type="OrthoDB" id="9797274at2"/>
<dbReference type="HOGENOM" id="CLU_700051_0_0_5"/>
<sequence>MLFKQKPCSSCQSSFFELERIQKQLDAARREVSRLNKVLNNLSQGNNRLISVQPSDQISKNLHPIESFPNSDERRQKAALAYGFPTAQISLREEAVIQSNHSIQAHPNLSTSEEVEPRASKKFKMSENDRVRLNQKRADLKARLGPNAEETREIRQQREREEQIEAIKKACEKHFSALVRNLRRSQVYNDYNALVADGRVTECGNFLQSLDLKTNRLSLEEASNAIISTVEELADKQSDEGFSAEGYPDDGWEFEHWVAEALEKFGWQARATQGSGDQGVDVVAAKDGLSLGIQCKRYSGSVGNKAVQEAYSGAKYMGLNKAAVLTNANFTKSAKELAASTGVLLLSPEDIPTLSDRFSGSGA</sequence>
<keyword evidence="4" id="KW-1185">Reference proteome</keyword>
<reference evidence="3 4" key="1">
    <citation type="journal article" date="2013" name="PLoS ONE">
        <title>Poles Apart: Arctic and Antarctic Octadecabacter strains Share High Genome Plasticity and a New Type of Xanthorhodopsin.</title>
        <authorList>
            <person name="Vollmers J."/>
            <person name="Voget S."/>
            <person name="Dietrich S."/>
            <person name="Gollnow K."/>
            <person name="Smits M."/>
            <person name="Meyer K."/>
            <person name="Brinkhoff T."/>
            <person name="Simon M."/>
            <person name="Daniel R."/>
        </authorList>
    </citation>
    <scope>NUCLEOTIDE SEQUENCE [LARGE SCALE GENOMIC DNA]</scope>
    <source>
        <strain evidence="3 4">307</strain>
    </source>
</reference>
<protein>
    <recommendedName>
        <fullName evidence="2">Restriction endonuclease type IV Mrr domain-containing protein</fullName>
    </recommendedName>
</protein>
<feature type="coiled-coil region" evidence="1">
    <location>
        <begin position="18"/>
        <end position="45"/>
    </location>
</feature>
<dbReference type="Proteomes" id="UP000005307">
    <property type="component" value="Chromosome"/>
</dbReference>
<dbReference type="InterPro" id="IPR052906">
    <property type="entry name" value="Type_IV_Methyl-Rstrct_Enzyme"/>
</dbReference>
<dbReference type="GO" id="GO:0009307">
    <property type="term" value="P:DNA restriction-modification system"/>
    <property type="evidence" value="ECO:0007669"/>
    <property type="project" value="InterPro"/>
</dbReference>
<dbReference type="RefSeq" id="WP_015499495.1">
    <property type="nucleotide sequence ID" value="NC_020911.1"/>
</dbReference>
<gene>
    <name evidence="3" type="ORF">OAN307_c18070</name>
</gene>
<dbReference type="SUPFAM" id="SSF52980">
    <property type="entry name" value="Restriction endonuclease-like"/>
    <property type="match status" value="1"/>
</dbReference>
<dbReference type="GO" id="GO:0003677">
    <property type="term" value="F:DNA binding"/>
    <property type="evidence" value="ECO:0007669"/>
    <property type="project" value="InterPro"/>
</dbReference>
<dbReference type="EMBL" id="CP003740">
    <property type="protein sequence ID" value="AGI67465.1"/>
    <property type="molecule type" value="Genomic_DNA"/>
</dbReference>
<evidence type="ECO:0000259" key="2">
    <source>
        <dbReference type="Pfam" id="PF04471"/>
    </source>
</evidence>
<dbReference type="PANTHER" id="PTHR30015:SF6">
    <property type="entry name" value="SLL1429 PROTEIN"/>
    <property type="match status" value="1"/>
</dbReference>
<dbReference type="Gene3D" id="3.40.1350.10">
    <property type="match status" value="1"/>
</dbReference>